<name>A0ABR7BWZ6_9BACE</name>
<dbReference type="Proteomes" id="UP000600230">
    <property type="component" value="Unassembled WGS sequence"/>
</dbReference>
<evidence type="ECO:0000313" key="2">
    <source>
        <dbReference type="Proteomes" id="UP000600230"/>
    </source>
</evidence>
<protein>
    <recommendedName>
        <fullName evidence="3">IPT/TIG domain-containing protein</fullName>
    </recommendedName>
</protein>
<comment type="caution">
    <text evidence="1">The sequence shown here is derived from an EMBL/GenBank/DDBJ whole genome shotgun (WGS) entry which is preliminary data.</text>
</comment>
<dbReference type="EMBL" id="JACOOG010000001">
    <property type="protein sequence ID" value="MBC5589872.1"/>
    <property type="molecule type" value="Genomic_DNA"/>
</dbReference>
<evidence type="ECO:0008006" key="3">
    <source>
        <dbReference type="Google" id="ProtNLM"/>
    </source>
</evidence>
<dbReference type="Gene3D" id="2.60.40.3920">
    <property type="match status" value="1"/>
</dbReference>
<organism evidence="1 2">
    <name type="scientific">Bacteroides parvus</name>
    <dbReference type="NCBI Taxonomy" id="2763025"/>
    <lineage>
        <taxon>Bacteria</taxon>
        <taxon>Pseudomonadati</taxon>
        <taxon>Bacteroidota</taxon>
        <taxon>Bacteroidia</taxon>
        <taxon>Bacteroidales</taxon>
        <taxon>Bacteroidaceae</taxon>
        <taxon>Bacteroides</taxon>
    </lineage>
</organism>
<evidence type="ECO:0000313" key="1">
    <source>
        <dbReference type="EMBL" id="MBC5589872.1"/>
    </source>
</evidence>
<proteinExistence type="predicted"/>
<reference evidence="1 2" key="1">
    <citation type="submission" date="2020-08" db="EMBL/GenBank/DDBJ databases">
        <title>Genome public.</title>
        <authorList>
            <person name="Liu C."/>
            <person name="Sun Q."/>
        </authorList>
    </citation>
    <scope>NUCLEOTIDE SEQUENCE [LARGE SCALE GENOMIC DNA]</scope>
    <source>
        <strain evidence="1 2">NSJ-21</strain>
    </source>
</reference>
<accession>A0ABR7BWZ6</accession>
<sequence>MNNKSKFNIIAGLAMIFLFVTSCDTEKEDVPEKGDEIQKVEIPSSDATNPIVAGQMIVIHGEGFTANSEIWIQPSAVTKAEGKEVKAEIISVSENGISFITPKLSGQCDILLRQNGKSQTLGAVYMEEKDLENLSDYMYIIGGTEEDSPSLHKYDQSNNSFQKVSELQKGYVIKFALSGTNGNGIAYYFQDISASDKVSLCSYDLKTNKEHVICSDWLTKFNNSANGQAIGMIEGSLCGVECSWEKDFEIIQFGDNGTKTLIKTFPTSQLVAGKEVVKFYCEDDNLLFNYDSSSKSVLVTGSIQFKGEDDTSECLISLNIKTGEIKMIRDEQSKIWFQTLNTGKQILLLETDTEIDETTIKTINPETLEAGNTLDVVKQYILHPVYNKQSNSICWKKHYESGYCIMQYSLEDRTINETIASLPYIETLFSIKY</sequence>
<dbReference type="PROSITE" id="PS51257">
    <property type="entry name" value="PROKAR_LIPOPROTEIN"/>
    <property type="match status" value="1"/>
</dbReference>
<keyword evidence="2" id="KW-1185">Reference proteome</keyword>
<dbReference type="RefSeq" id="WP_186905394.1">
    <property type="nucleotide sequence ID" value="NZ_JACOOG010000001.1"/>
</dbReference>
<gene>
    <name evidence="1" type="ORF">H8S53_01110</name>
</gene>